<dbReference type="Pfam" id="PF00565">
    <property type="entry name" value="SNase"/>
    <property type="match status" value="1"/>
</dbReference>
<dbReference type="Proteomes" id="UP001522662">
    <property type="component" value="Unassembled WGS sequence"/>
</dbReference>
<keyword evidence="3" id="KW-1185">Reference proteome</keyword>
<reference evidence="2 3" key="1">
    <citation type="submission" date="2022-03" db="EMBL/GenBank/DDBJ databases">
        <title>Rhizobium SSM4.3 sp. nov., isolated from Sediment (Gouqi Island).</title>
        <authorList>
            <person name="Chen G."/>
        </authorList>
    </citation>
    <scope>NUCLEOTIDE SEQUENCE [LARGE SCALE GENOMIC DNA]</scope>
    <source>
        <strain evidence="2 3">SSM4.3</strain>
    </source>
</reference>
<proteinExistence type="predicted"/>
<dbReference type="RefSeq" id="WP_245137248.1">
    <property type="nucleotide sequence ID" value="NZ_CP128477.1"/>
</dbReference>
<feature type="domain" description="TNase-like" evidence="1">
    <location>
        <begin position="30"/>
        <end position="150"/>
    </location>
</feature>
<dbReference type="InterPro" id="IPR035437">
    <property type="entry name" value="SNase_OB-fold_sf"/>
</dbReference>
<dbReference type="Gene3D" id="2.40.50.90">
    <property type="match status" value="1"/>
</dbReference>
<comment type="caution">
    <text evidence="2">The sequence shown here is derived from an EMBL/GenBank/DDBJ whole genome shotgun (WGS) entry which is preliminary data.</text>
</comment>
<dbReference type="InterPro" id="IPR016071">
    <property type="entry name" value="Staphylococal_nuclease_OB-fold"/>
</dbReference>
<dbReference type="EMBL" id="JALAYX010000004">
    <property type="protein sequence ID" value="MCJ8239749.1"/>
    <property type="molecule type" value="Genomic_DNA"/>
</dbReference>
<name>A0ABT0D2W1_9HYPH</name>
<dbReference type="SUPFAM" id="SSF50199">
    <property type="entry name" value="Staphylococcal nuclease"/>
    <property type="match status" value="1"/>
</dbReference>
<gene>
    <name evidence="2" type="ORF">MKJ03_15575</name>
</gene>
<dbReference type="PROSITE" id="PS50830">
    <property type="entry name" value="TNASE_3"/>
    <property type="match status" value="1"/>
</dbReference>
<dbReference type="SMART" id="SM00318">
    <property type="entry name" value="SNc"/>
    <property type="match status" value="1"/>
</dbReference>
<evidence type="ECO:0000313" key="2">
    <source>
        <dbReference type="EMBL" id="MCJ8239749.1"/>
    </source>
</evidence>
<organism evidence="2 3">
    <name type="scientific">Peteryoungia algae</name>
    <dbReference type="NCBI Taxonomy" id="2919917"/>
    <lineage>
        <taxon>Bacteria</taxon>
        <taxon>Pseudomonadati</taxon>
        <taxon>Pseudomonadota</taxon>
        <taxon>Alphaproteobacteria</taxon>
        <taxon>Hyphomicrobiales</taxon>
        <taxon>Rhizobiaceae</taxon>
        <taxon>Peteryoungia</taxon>
    </lineage>
</organism>
<accession>A0ABT0D2W1</accession>
<sequence>MFRPRAVLIRFLAAVSLGSPVSTEAHDLYGPVKADIVRVVDGDTILVDALPWPNQRIRTYVRLRGIDSAEMNSPCPAFRRSANLAKQALVTMVEGRESVTLMAITGDKYFGRVVATLKTDDGRDLARELMERGLAEPYEGKRKLRSACPG</sequence>
<evidence type="ECO:0000259" key="1">
    <source>
        <dbReference type="PROSITE" id="PS50830"/>
    </source>
</evidence>
<protein>
    <submittedName>
        <fullName evidence="2">Thermonuclease family protein</fullName>
    </submittedName>
</protein>
<evidence type="ECO:0000313" key="3">
    <source>
        <dbReference type="Proteomes" id="UP001522662"/>
    </source>
</evidence>